<evidence type="ECO:0000313" key="11">
    <source>
        <dbReference type="Proteomes" id="UP001212152"/>
    </source>
</evidence>
<keyword evidence="4 9" id="KW-0808">Transferase</keyword>
<evidence type="ECO:0000256" key="7">
    <source>
        <dbReference type="ARBA" id="ARBA00022840"/>
    </source>
</evidence>
<evidence type="ECO:0000256" key="5">
    <source>
        <dbReference type="ARBA" id="ARBA00022741"/>
    </source>
</evidence>
<dbReference type="PANTHER" id="PTHR43442">
    <property type="entry name" value="GLUCONOKINASE-RELATED"/>
    <property type="match status" value="1"/>
</dbReference>
<dbReference type="Gene3D" id="3.40.50.300">
    <property type="entry name" value="P-loop containing nucleotide triphosphate hydrolases"/>
    <property type="match status" value="1"/>
</dbReference>
<name>A0AAD5TPM5_9FUNG</name>
<evidence type="ECO:0000256" key="3">
    <source>
        <dbReference type="ARBA" id="ARBA00012054"/>
    </source>
</evidence>
<dbReference type="Pfam" id="PF13671">
    <property type="entry name" value="AAA_33"/>
    <property type="match status" value="1"/>
</dbReference>
<sequence>MTMDKTEGRSVVVMGVSGSGKSTIAKRLAEQVGNGTIFVDADDYHTEEHKQKMASGHALTDEDRLPWLHKLVDVMTTHLKHDPTQTIVLACSALKKSYRDILREAILPHHPVQFLYLHGSRELLANRLSERQGHFFKVSGLDGQLSQLEMPDVKVETDCVWVSVDAGIEEIVENSRRALAI</sequence>
<dbReference type="GO" id="GO:0005737">
    <property type="term" value="C:cytoplasm"/>
    <property type="evidence" value="ECO:0007669"/>
    <property type="project" value="TreeGrafter"/>
</dbReference>
<evidence type="ECO:0000256" key="2">
    <source>
        <dbReference type="ARBA" id="ARBA00008420"/>
    </source>
</evidence>
<dbReference type="GO" id="GO:0005524">
    <property type="term" value="F:ATP binding"/>
    <property type="evidence" value="ECO:0007669"/>
    <property type="project" value="UniProtKB-KW"/>
</dbReference>
<organism evidence="10 11">
    <name type="scientific">Geranomyces variabilis</name>
    <dbReference type="NCBI Taxonomy" id="109894"/>
    <lineage>
        <taxon>Eukaryota</taxon>
        <taxon>Fungi</taxon>
        <taxon>Fungi incertae sedis</taxon>
        <taxon>Chytridiomycota</taxon>
        <taxon>Chytridiomycota incertae sedis</taxon>
        <taxon>Chytridiomycetes</taxon>
        <taxon>Spizellomycetales</taxon>
        <taxon>Powellomycetaceae</taxon>
        <taxon>Geranomyces</taxon>
    </lineage>
</organism>
<dbReference type="EC" id="2.7.1.12" evidence="3 9"/>
<dbReference type="GO" id="GO:0046316">
    <property type="term" value="F:gluconokinase activity"/>
    <property type="evidence" value="ECO:0007669"/>
    <property type="project" value="UniProtKB-EC"/>
</dbReference>
<evidence type="ECO:0000256" key="8">
    <source>
        <dbReference type="ARBA" id="ARBA00048090"/>
    </source>
</evidence>
<evidence type="ECO:0000313" key="10">
    <source>
        <dbReference type="EMBL" id="KAJ3183137.1"/>
    </source>
</evidence>
<comment type="caution">
    <text evidence="10">The sequence shown here is derived from an EMBL/GenBank/DDBJ whole genome shotgun (WGS) entry which is preliminary data.</text>
</comment>
<dbReference type="AlphaFoldDB" id="A0AAD5TPM5"/>
<dbReference type="CDD" id="cd02021">
    <property type="entry name" value="GntK"/>
    <property type="match status" value="1"/>
</dbReference>
<proteinExistence type="inferred from homology"/>
<dbReference type="SUPFAM" id="SSF52540">
    <property type="entry name" value="P-loop containing nucleoside triphosphate hydrolases"/>
    <property type="match status" value="1"/>
</dbReference>
<dbReference type="NCBIfam" id="TIGR01313">
    <property type="entry name" value="therm_gnt_kin"/>
    <property type="match status" value="1"/>
</dbReference>
<dbReference type="EMBL" id="JADGJQ010000007">
    <property type="protein sequence ID" value="KAJ3183137.1"/>
    <property type="molecule type" value="Genomic_DNA"/>
</dbReference>
<reference evidence="10" key="1">
    <citation type="submission" date="2020-05" db="EMBL/GenBank/DDBJ databases">
        <title>Phylogenomic resolution of chytrid fungi.</title>
        <authorList>
            <person name="Stajich J.E."/>
            <person name="Amses K."/>
            <person name="Simmons R."/>
            <person name="Seto K."/>
            <person name="Myers J."/>
            <person name="Bonds A."/>
            <person name="Quandt C.A."/>
            <person name="Barry K."/>
            <person name="Liu P."/>
            <person name="Grigoriev I."/>
            <person name="Longcore J.E."/>
            <person name="James T.Y."/>
        </authorList>
    </citation>
    <scope>NUCLEOTIDE SEQUENCE</scope>
    <source>
        <strain evidence="10">JEL0379</strain>
    </source>
</reference>
<dbReference type="PANTHER" id="PTHR43442:SF3">
    <property type="entry name" value="GLUCONOKINASE-RELATED"/>
    <property type="match status" value="1"/>
</dbReference>
<evidence type="ECO:0000256" key="9">
    <source>
        <dbReference type="RuleBase" id="RU363066"/>
    </source>
</evidence>
<dbReference type="FunFam" id="3.40.50.300:FF:000522">
    <property type="entry name" value="Gluconokinase"/>
    <property type="match status" value="1"/>
</dbReference>
<dbReference type="GO" id="GO:0005975">
    <property type="term" value="P:carbohydrate metabolic process"/>
    <property type="evidence" value="ECO:0007669"/>
    <property type="project" value="InterPro"/>
</dbReference>
<dbReference type="InterPro" id="IPR027417">
    <property type="entry name" value="P-loop_NTPase"/>
</dbReference>
<evidence type="ECO:0000256" key="6">
    <source>
        <dbReference type="ARBA" id="ARBA00022777"/>
    </source>
</evidence>
<comment type="similarity">
    <text evidence="2 9">Belongs to the gluconokinase GntK/GntV family.</text>
</comment>
<protein>
    <recommendedName>
        <fullName evidence="3 9">Gluconokinase</fullName>
        <ecNumber evidence="3 9">2.7.1.12</ecNumber>
    </recommendedName>
</protein>
<accession>A0AAD5TPM5</accession>
<evidence type="ECO:0000256" key="1">
    <source>
        <dbReference type="ARBA" id="ARBA00004875"/>
    </source>
</evidence>
<comment type="pathway">
    <text evidence="1 9">Carbohydrate acid metabolism; D-gluconate degradation.</text>
</comment>
<keyword evidence="6 9" id="KW-0418">Kinase</keyword>
<dbReference type="InterPro" id="IPR006001">
    <property type="entry name" value="Therm_gnt_kin"/>
</dbReference>
<keyword evidence="5 9" id="KW-0547">Nucleotide-binding</keyword>
<evidence type="ECO:0000256" key="4">
    <source>
        <dbReference type="ARBA" id="ARBA00022679"/>
    </source>
</evidence>
<keyword evidence="7 9" id="KW-0067">ATP-binding</keyword>
<keyword evidence="11" id="KW-1185">Reference proteome</keyword>
<gene>
    <name evidence="10" type="ORF">HDU87_007560</name>
</gene>
<comment type="catalytic activity">
    <reaction evidence="8 9">
        <text>D-gluconate + ATP = 6-phospho-D-gluconate + ADP + H(+)</text>
        <dbReference type="Rhea" id="RHEA:19433"/>
        <dbReference type="ChEBI" id="CHEBI:15378"/>
        <dbReference type="ChEBI" id="CHEBI:18391"/>
        <dbReference type="ChEBI" id="CHEBI:30616"/>
        <dbReference type="ChEBI" id="CHEBI:58759"/>
        <dbReference type="ChEBI" id="CHEBI:456216"/>
        <dbReference type="EC" id="2.7.1.12"/>
    </reaction>
</comment>
<dbReference type="Proteomes" id="UP001212152">
    <property type="component" value="Unassembled WGS sequence"/>
</dbReference>